<dbReference type="UniPathway" id="UPA00299"/>
<dbReference type="InterPro" id="IPR003337">
    <property type="entry name" value="Trehalose_PPase"/>
</dbReference>
<name>A0A1H1LIU1_9ACTN</name>
<reference evidence="4 5" key="1">
    <citation type="submission" date="2016-10" db="EMBL/GenBank/DDBJ databases">
        <authorList>
            <person name="de Groot N.N."/>
        </authorList>
    </citation>
    <scope>NUCLEOTIDE SEQUENCE [LARGE SCALE GENOMIC DNA]</scope>
    <source>
        <strain evidence="4 5">DSM 22024</strain>
    </source>
</reference>
<dbReference type="GO" id="GO:0005992">
    <property type="term" value="P:trehalose biosynthetic process"/>
    <property type="evidence" value="ECO:0007669"/>
    <property type="project" value="UniProtKB-UniPathway"/>
</dbReference>
<dbReference type="Proteomes" id="UP000198983">
    <property type="component" value="Chromosome I"/>
</dbReference>
<dbReference type="EMBL" id="LT629732">
    <property type="protein sequence ID" value="SDR74484.1"/>
    <property type="molecule type" value="Genomic_DNA"/>
</dbReference>
<keyword evidence="3" id="KW-0479">Metal-binding</keyword>
<dbReference type="PANTHER" id="PTHR43768">
    <property type="entry name" value="TREHALOSE 6-PHOSPHATE PHOSPHATASE"/>
    <property type="match status" value="1"/>
</dbReference>
<dbReference type="InterPro" id="IPR023214">
    <property type="entry name" value="HAD_sf"/>
</dbReference>
<sequence length="281" mass="29643">MTSPDTLPTPATPEGEAALRAIVEHPERSMLAFDFDGVLSPIVDDPERAFAHPAVLPALRRLAPHLRALAIVTGRPAEVVVRLGGFADVPELAGLLVVGHYGEERWDARTGEITAPPPAPGVEEVRRALPDLLRQWGAPDGTRVEDKGRAVAVHVRQTADPAAATELLTDRLTELARAHDLEAQPGRMVLELKPGGMDKGAALRKLAEEVGPRAVAYTGDDLGDLPAYDTVEELRSRGVAGLKVCSGSTEVTALADRADLVLDGPPAVAAFLDTLADTLGA</sequence>
<dbReference type="InterPro" id="IPR036412">
    <property type="entry name" value="HAD-like_sf"/>
</dbReference>
<dbReference type="Pfam" id="PF02358">
    <property type="entry name" value="Trehalose_PPase"/>
    <property type="match status" value="1"/>
</dbReference>
<dbReference type="InterPro" id="IPR044651">
    <property type="entry name" value="OTSB-like"/>
</dbReference>
<keyword evidence="3" id="KW-0460">Magnesium</keyword>
<organism evidence="4 5">
    <name type="scientific">Actinopolymorpha singaporensis</name>
    <dbReference type="NCBI Taxonomy" id="117157"/>
    <lineage>
        <taxon>Bacteria</taxon>
        <taxon>Bacillati</taxon>
        <taxon>Actinomycetota</taxon>
        <taxon>Actinomycetes</taxon>
        <taxon>Propionibacteriales</taxon>
        <taxon>Actinopolymorphaceae</taxon>
        <taxon>Actinopolymorpha</taxon>
    </lineage>
</organism>
<dbReference type="NCBIfam" id="TIGR00685">
    <property type="entry name" value="T6PP"/>
    <property type="match status" value="1"/>
</dbReference>
<dbReference type="Gene3D" id="3.40.50.1000">
    <property type="entry name" value="HAD superfamily/HAD-like"/>
    <property type="match status" value="1"/>
</dbReference>
<comment type="cofactor">
    <cofactor evidence="3">
        <name>Mg(2+)</name>
        <dbReference type="ChEBI" id="CHEBI:18420"/>
    </cofactor>
</comment>
<dbReference type="AlphaFoldDB" id="A0A1H1LIU1"/>
<evidence type="ECO:0000313" key="5">
    <source>
        <dbReference type="Proteomes" id="UP000198983"/>
    </source>
</evidence>
<keyword evidence="1 3" id="KW-0378">Hydrolase</keyword>
<dbReference type="Gene3D" id="3.30.70.1020">
    <property type="entry name" value="Trehalose-6-phosphate phosphatase related protein, domain 2"/>
    <property type="match status" value="1"/>
</dbReference>
<evidence type="ECO:0000256" key="2">
    <source>
        <dbReference type="ARBA" id="ARBA00024179"/>
    </source>
</evidence>
<evidence type="ECO:0000256" key="1">
    <source>
        <dbReference type="ARBA" id="ARBA00022801"/>
    </source>
</evidence>
<comment type="function">
    <text evidence="2 3">Removes the phosphate from trehalose 6-phosphate to produce free trehalose.</text>
</comment>
<accession>A0A1H1LIU1</accession>
<evidence type="ECO:0000256" key="3">
    <source>
        <dbReference type="RuleBase" id="RU361117"/>
    </source>
</evidence>
<evidence type="ECO:0000313" key="4">
    <source>
        <dbReference type="EMBL" id="SDR74484.1"/>
    </source>
</evidence>
<dbReference type="EC" id="3.1.3.12" evidence="3"/>
<dbReference type="STRING" id="117157.SAMN04489717_0367"/>
<dbReference type="RefSeq" id="WP_241827730.1">
    <property type="nucleotide sequence ID" value="NZ_LT629732.1"/>
</dbReference>
<protein>
    <recommendedName>
        <fullName evidence="3">Trehalose 6-phosphate phosphatase</fullName>
        <ecNumber evidence="3">3.1.3.12</ecNumber>
    </recommendedName>
</protein>
<comment type="similarity">
    <text evidence="3">Belongs to the trehalose phosphatase family.</text>
</comment>
<dbReference type="GO" id="GO:0004805">
    <property type="term" value="F:trehalose-phosphatase activity"/>
    <property type="evidence" value="ECO:0007669"/>
    <property type="project" value="UniProtKB-EC"/>
</dbReference>
<dbReference type="PANTHER" id="PTHR43768:SF3">
    <property type="entry name" value="TREHALOSE 6-PHOSPHATE PHOSPHATASE"/>
    <property type="match status" value="1"/>
</dbReference>
<comment type="catalytic activity">
    <reaction evidence="3">
        <text>alpha,alpha-trehalose 6-phosphate + H2O = alpha,alpha-trehalose + phosphate</text>
        <dbReference type="Rhea" id="RHEA:23420"/>
        <dbReference type="ChEBI" id="CHEBI:15377"/>
        <dbReference type="ChEBI" id="CHEBI:16551"/>
        <dbReference type="ChEBI" id="CHEBI:43474"/>
        <dbReference type="ChEBI" id="CHEBI:58429"/>
        <dbReference type="EC" id="3.1.3.12"/>
    </reaction>
</comment>
<proteinExistence type="inferred from homology"/>
<dbReference type="GO" id="GO:0046872">
    <property type="term" value="F:metal ion binding"/>
    <property type="evidence" value="ECO:0007669"/>
    <property type="project" value="UniProtKB-KW"/>
</dbReference>
<comment type="pathway">
    <text evidence="3">Glycan biosynthesis; trehalose biosynthesis.</text>
</comment>
<dbReference type="SUPFAM" id="SSF56784">
    <property type="entry name" value="HAD-like"/>
    <property type="match status" value="1"/>
</dbReference>
<keyword evidence="5" id="KW-1185">Reference proteome</keyword>
<gene>
    <name evidence="4" type="ORF">SAMN04489717_0367</name>
</gene>